<evidence type="ECO:0000256" key="1">
    <source>
        <dbReference type="SAM" id="Phobius"/>
    </source>
</evidence>
<dbReference type="AlphaFoldDB" id="A0A7D5PA84"/>
<evidence type="ECO:0000313" key="3">
    <source>
        <dbReference type="Proteomes" id="UP000509346"/>
    </source>
</evidence>
<name>A0A7D5PA84_9EURY</name>
<protein>
    <submittedName>
        <fullName evidence="2">Uncharacterized protein</fullName>
    </submittedName>
</protein>
<evidence type="ECO:0000313" key="2">
    <source>
        <dbReference type="EMBL" id="QLH84586.1"/>
    </source>
</evidence>
<keyword evidence="3" id="KW-1185">Reference proteome</keyword>
<reference evidence="2 3" key="1">
    <citation type="submission" date="2020-07" db="EMBL/GenBank/DDBJ databases">
        <title>Halosimplex litoreum sp. nov. and Halosimplex rubrum sp. nov., isolated from different salt environments.</title>
        <authorList>
            <person name="Cui H."/>
        </authorList>
    </citation>
    <scope>NUCLEOTIDE SEQUENCE [LARGE SCALE GENOMIC DNA]</scope>
    <source>
        <strain evidence="2 3">R2</strain>
    </source>
</reference>
<gene>
    <name evidence="2" type="ORF">HZS54_24385</name>
</gene>
<accession>A0A7D5PA84</accession>
<keyword evidence="1" id="KW-1133">Transmembrane helix</keyword>
<proteinExistence type="predicted"/>
<dbReference type="RefSeq" id="WP_179919666.1">
    <property type="nucleotide sequence ID" value="NZ_CP058909.1"/>
</dbReference>
<feature type="transmembrane region" description="Helical" evidence="1">
    <location>
        <begin position="51"/>
        <end position="72"/>
    </location>
</feature>
<organism evidence="2 3">
    <name type="scientific">Halosimplex pelagicum</name>
    <dbReference type="NCBI Taxonomy" id="869886"/>
    <lineage>
        <taxon>Archaea</taxon>
        <taxon>Methanobacteriati</taxon>
        <taxon>Methanobacteriota</taxon>
        <taxon>Stenosarchaea group</taxon>
        <taxon>Halobacteria</taxon>
        <taxon>Halobacteriales</taxon>
        <taxon>Haloarculaceae</taxon>
        <taxon>Halosimplex</taxon>
    </lineage>
</organism>
<keyword evidence="1" id="KW-0812">Transmembrane</keyword>
<dbReference type="KEGG" id="hpel:HZS54_24385"/>
<dbReference type="EMBL" id="CP058909">
    <property type="protein sequence ID" value="QLH84586.1"/>
    <property type="molecule type" value="Genomic_DNA"/>
</dbReference>
<sequence length="80" mass="8637">MSSNAVESFTYAFGRDLLPLYGAAVLGWWLMDQTILLPVPIPVAREFVETLVSLPFYLAGLALFVGGVVGVVHRVVTDVA</sequence>
<dbReference type="Proteomes" id="UP000509346">
    <property type="component" value="Chromosome"/>
</dbReference>
<keyword evidence="1" id="KW-0472">Membrane</keyword>
<dbReference type="GeneID" id="56085800"/>
<feature type="transmembrane region" description="Helical" evidence="1">
    <location>
        <begin position="12"/>
        <end position="31"/>
    </location>
</feature>